<comment type="caution">
    <text evidence="1">The sequence shown here is derived from an EMBL/GenBank/DDBJ whole genome shotgun (WGS) entry which is preliminary data.</text>
</comment>
<dbReference type="Proteomes" id="UP001362999">
    <property type="component" value="Unassembled WGS sequence"/>
</dbReference>
<dbReference type="GO" id="GO:0003677">
    <property type="term" value="F:DNA binding"/>
    <property type="evidence" value="ECO:0007669"/>
    <property type="project" value="TreeGrafter"/>
</dbReference>
<dbReference type="AlphaFoldDB" id="A0AAW0AID2"/>
<evidence type="ECO:0000313" key="1">
    <source>
        <dbReference type="EMBL" id="KAK7012848.1"/>
    </source>
</evidence>
<gene>
    <name evidence="1" type="ORF">R3P38DRAFT_2790136</name>
</gene>
<evidence type="ECO:0000313" key="2">
    <source>
        <dbReference type="Proteomes" id="UP001362999"/>
    </source>
</evidence>
<dbReference type="Pfam" id="PF09729">
    <property type="entry name" value="Gti1_Pac2"/>
    <property type="match status" value="1"/>
</dbReference>
<protein>
    <submittedName>
        <fullName evidence="1">Uncharacterized protein</fullName>
    </submittedName>
</protein>
<proteinExistence type="predicted"/>
<dbReference type="PANTHER" id="PTHR28027">
    <property type="entry name" value="TRANSCRIPTIONAL REGULATOR MIT1"/>
    <property type="match status" value="1"/>
</dbReference>
<dbReference type="EMBL" id="JAWWNJ010000063">
    <property type="protein sequence ID" value="KAK7012848.1"/>
    <property type="molecule type" value="Genomic_DNA"/>
</dbReference>
<keyword evidence="2" id="KW-1185">Reference proteome</keyword>
<dbReference type="PANTHER" id="PTHR28027:SF2">
    <property type="entry name" value="TRANSCRIPTIONAL REGULATOR MIT1"/>
    <property type="match status" value="1"/>
</dbReference>
<organism evidence="1 2">
    <name type="scientific">Favolaschia claudopus</name>
    <dbReference type="NCBI Taxonomy" id="2862362"/>
    <lineage>
        <taxon>Eukaryota</taxon>
        <taxon>Fungi</taxon>
        <taxon>Dikarya</taxon>
        <taxon>Basidiomycota</taxon>
        <taxon>Agaricomycotina</taxon>
        <taxon>Agaricomycetes</taxon>
        <taxon>Agaricomycetidae</taxon>
        <taxon>Agaricales</taxon>
        <taxon>Marasmiineae</taxon>
        <taxon>Mycenaceae</taxon>
        <taxon>Favolaschia</taxon>
    </lineage>
</organism>
<dbReference type="InterPro" id="IPR018608">
    <property type="entry name" value="Gti1/Pac2"/>
</dbReference>
<reference evidence="1 2" key="1">
    <citation type="journal article" date="2024" name="J Genomics">
        <title>Draft genome sequencing and assembly of Favolaschia claudopus CIRM-BRFM 2984 isolated from oak limbs.</title>
        <authorList>
            <person name="Navarro D."/>
            <person name="Drula E."/>
            <person name="Chaduli D."/>
            <person name="Cazenave R."/>
            <person name="Ahrendt S."/>
            <person name="Wang J."/>
            <person name="Lipzen A."/>
            <person name="Daum C."/>
            <person name="Barry K."/>
            <person name="Grigoriev I.V."/>
            <person name="Favel A."/>
            <person name="Rosso M.N."/>
            <person name="Martin F."/>
        </authorList>
    </citation>
    <scope>NUCLEOTIDE SEQUENCE [LARGE SCALE GENOMIC DNA]</scope>
    <source>
        <strain evidence="1 2">CIRM-BRFM 2984</strain>
    </source>
</reference>
<name>A0AAW0AID2_9AGAR</name>
<accession>A0AAW0AID2</accession>
<sequence length="220" mass="24211">MWATIWQGCALVLSPSAACTISFVTWGVFSLALHDLKLRLVELLRLPQPATAIPSFYGIIETTLDAMRLIYAAQRGAVPSVNRCLNDVERRTMIKSGAIFVYRAEEATASSWTGSVDDMQMVYCGPVLKERTTFCCNLYESLAPTIHGLTKKTITILIEGTTFEVISYYSSLNLPGTLQRPSAHHDIAASRPFQSIPGLCAFPIFVLLSRLSKQMTVLSG</sequence>